<dbReference type="Proteomes" id="UP001500755">
    <property type="component" value="Unassembled WGS sequence"/>
</dbReference>
<name>A0ABP5EW11_9MICO</name>
<organism evidence="2 3">
    <name type="scientific">Brevibacterium samyangense</name>
    <dbReference type="NCBI Taxonomy" id="366888"/>
    <lineage>
        <taxon>Bacteria</taxon>
        <taxon>Bacillati</taxon>
        <taxon>Actinomycetota</taxon>
        <taxon>Actinomycetes</taxon>
        <taxon>Micrococcales</taxon>
        <taxon>Brevibacteriaceae</taxon>
        <taxon>Brevibacterium</taxon>
    </lineage>
</organism>
<dbReference type="EMBL" id="BAAANO010000018">
    <property type="protein sequence ID" value="GAA2009049.1"/>
    <property type="molecule type" value="Genomic_DNA"/>
</dbReference>
<evidence type="ECO:0000259" key="1">
    <source>
        <dbReference type="SMART" id="SM00871"/>
    </source>
</evidence>
<proteinExistence type="predicted"/>
<accession>A0ABP5EW11</accession>
<dbReference type="Pfam" id="PF06445">
    <property type="entry name" value="GyrI-like"/>
    <property type="match status" value="1"/>
</dbReference>
<feature type="domain" description="AraC effector-binding" evidence="1">
    <location>
        <begin position="1"/>
        <end position="162"/>
    </location>
</feature>
<dbReference type="InterPro" id="IPR010499">
    <property type="entry name" value="AraC_E-bd"/>
</dbReference>
<gene>
    <name evidence="2" type="ORF">GCM10009755_19520</name>
</gene>
<evidence type="ECO:0000313" key="2">
    <source>
        <dbReference type="EMBL" id="GAA2009049.1"/>
    </source>
</evidence>
<dbReference type="SMART" id="SM00871">
    <property type="entry name" value="AraC_E_bind"/>
    <property type="match status" value="1"/>
</dbReference>
<dbReference type="Gene3D" id="3.20.80.10">
    <property type="entry name" value="Regulatory factor, effector binding domain"/>
    <property type="match status" value="1"/>
</dbReference>
<dbReference type="SUPFAM" id="SSF55136">
    <property type="entry name" value="Probable bacterial effector-binding domain"/>
    <property type="match status" value="1"/>
</dbReference>
<comment type="caution">
    <text evidence="2">The sequence shown here is derived from an EMBL/GenBank/DDBJ whole genome shotgun (WGS) entry which is preliminary data.</text>
</comment>
<dbReference type="InterPro" id="IPR029442">
    <property type="entry name" value="GyrI-like"/>
</dbReference>
<keyword evidence="3" id="KW-1185">Reference proteome</keyword>
<evidence type="ECO:0000313" key="3">
    <source>
        <dbReference type="Proteomes" id="UP001500755"/>
    </source>
</evidence>
<protein>
    <recommendedName>
        <fullName evidence="1">AraC effector-binding domain-containing protein</fullName>
    </recommendedName>
</protein>
<sequence length="164" mass="17651">MDTRITELPALRLAGHTTRAPLRYEGVNPHILEFVRSLPPEAHGRLKALGDAEPSGILQITGDAEPDAAEGTELTYMHGVAVSATTPVPEGLDTLTVPAGPWAVFTSSGPHPEALQSMWAATATEWFPSNPWRLRPGPSIVAVRDHAADFTIATCDLWMPIEPE</sequence>
<dbReference type="InterPro" id="IPR011256">
    <property type="entry name" value="Reg_factor_effector_dom_sf"/>
</dbReference>
<reference evidence="3" key="1">
    <citation type="journal article" date="2019" name="Int. J. Syst. Evol. Microbiol.">
        <title>The Global Catalogue of Microorganisms (GCM) 10K type strain sequencing project: providing services to taxonomists for standard genome sequencing and annotation.</title>
        <authorList>
            <consortium name="The Broad Institute Genomics Platform"/>
            <consortium name="The Broad Institute Genome Sequencing Center for Infectious Disease"/>
            <person name="Wu L."/>
            <person name="Ma J."/>
        </authorList>
    </citation>
    <scope>NUCLEOTIDE SEQUENCE [LARGE SCALE GENOMIC DNA]</scope>
    <source>
        <strain evidence="3">JCM 14546</strain>
    </source>
</reference>
<dbReference type="RefSeq" id="WP_344309206.1">
    <property type="nucleotide sequence ID" value="NZ_BAAANO010000018.1"/>
</dbReference>